<accession>A0A9J5ZNZ8</accession>
<protein>
    <submittedName>
        <fullName evidence="1">Uncharacterized protein</fullName>
    </submittedName>
</protein>
<sequence length="86" mass="9908">MLYSIVVHRAKGTCFCDYVQSTINYTSGTSSILCVWGKAIYGQHHRSNNCHCWPLLALVGKRRSKIREKMKKNAAQQKKNYIMKTI</sequence>
<keyword evidence="2" id="KW-1185">Reference proteome</keyword>
<reference evidence="1 2" key="1">
    <citation type="submission" date="2020-09" db="EMBL/GenBank/DDBJ databases">
        <title>De no assembly of potato wild relative species, Solanum commersonii.</title>
        <authorList>
            <person name="Cho K."/>
        </authorList>
    </citation>
    <scope>NUCLEOTIDE SEQUENCE [LARGE SCALE GENOMIC DNA]</scope>
    <source>
        <strain evidence="1">LZ3.2</strain>
        <tissue evidence="1">Leaf</tissue>
    </source>
</reference>
<organism evidence="1 2">
    <name type="scientific">Solanum commersonii</name>
    <name type="common">Commerson's wild potato</name>
    <name type="synonym">Commerson's nightshade</name>
    <dbReference type="NCBI Taxonomy" id="4109"/>
    <lineage>
        <taxon>Eukaryota</taxon>
        <taxon>Viridiplantae</taxon>
        <taxon>Streptophyta</taxon>
        <taxon>Embryophyta</taxon>
        <taxon>Tracheophyta</taxon>
        <taxon>Spermatophyta</taxon>
        <taxon>Magnoliopsida</taxon>
        <taxon>eudicotyledons</taxon>
        <taxon>Gunneridae</taxon>
        <taxon>Pentapetalae</taxon>
        <taxon>asterids</taxon>
        <taxon>lamiids</taxon>
        <taxon>Solanales</taxon>
        <taxon>Solanaceae</taxon>
        <taxon>Solanoideae</taxon>
        <taxon>Solaneae</taxon>
        <taxon>Solanum</taxon>
    </lineage>
</organism>
<evidence type="ECO:0000313" key="2">
    <source>
        <dbReference type="Proteomes" id="UP000824120"/>
    </source>
</evidence>
<dbReference type="EMBL" id="JACXVP010000003">
    <property type="protein sequence ID" value="KAG5613799.1"/>
    <property type="molecule type" value="Genomic_DNA"/>
</dbReference>
<name>A0A9J5ZNZ8_SOLCO</name>
<dbReference type="Proteomes" id="UP000824120">
    <property type="component" value="Chromosome 3"/>
</dbReference>
<evidence type="ECO:0000313" key="1">
    <source>
        <dbReference type="EMBL" id="KAG5613799.1"/>
    </source>
</evidence>
<comment type="caution">
    <text evidence="1">The sequence shown here is derived from an EMBL/GenBank/DDBJ whole genome shotgun (WGS) entry which is preliminary data.</text>
</comment>
<gene>
    <name evidence="1" type="ORF">H5410_013623</name>
</gene>
<dbReference type="AlphaFoldDB" id="A0A9J5ZNZ8"/>
<proteinExistence type="predicted"/>